<organism evidence="1 2">
    <name type="scientific">Vigna unguiculata</name>
    <name type="common">Cowpea</name>
    <dbReference type="NCBI Taxonomy" id="3917"/>
    <lineage>
        <taxon>Eukaryota</taxon>
        <taxon>Viridiplantae</taxon>
        <taxon>Streptophyta</taxon>
        <taxon>Embryophyta</taxon>
        <taxon>Tracheophyta</taxon>
        <taxon>Spermatophyta</taxon>
        <taxon>Magnoliopsida</taxon>
        <taxon>eudicotyledons</taxon>
        <taxon>Gunneridae</taxon>
        <taxon>Pentapetalae</taxon>
        <taxon>rosids</taxon>
        <taxon>fabids</taxon>
        <taxon>Fabales</taxon>
        <taxon>Fabaceae</taxon>
        <taxon>Papilionoideae</taxon>
        <taxon>50 kb inversion clade</taxon>
        <taxon>NPAAA clade</taxon>
        <taxon>indigoferoid/millettioid clade</taxon>
        <taxon>Phaseoleae</taxon>
        <taxon>Vigna</taxon>
    </lineage>
</organism>
<keyword evidence="2" id="KW-1185">Reference proteome</keyword>
<dbReference type="InterPro" id="IPR011692">
    <property type="entry name" value="Stress_up-reg_Nod19"/>
</dbReference>
<protein>
    <submittedName>
        <fullName evidence="1">Stress up-regulated Nod 19</fullName>
    </submittedName>
</protein>
<dbReference type="PANTHER" id="PTHR33390">
    <property type="entry name" value="STRESS UP-REGULATED NOD 19 PROTEIN"/>
    <property type="match status" value="1"/>
</dbReference>
<reference evidence="1 2" key="1">
    <citation type="submission" date="2019-04" db="EMBL/GenBank/DDBJ databases">
        <title>An improved genome assembly and genetic linkage map for asparagus bean, Vigna unguiculata ssp. sesquipedialis.</title>
        <authorList>
            <person name="Xia Q."/>
            <person name="Zhang R."/>
            <person name="Dong Y."/>
        </authorList>
    </citation>
    <scope>NUCLEOTIDE SEQUENCE [LARGE SCALE GENOMIC DNA]</scope>
    <source>
        <tissue evidence="1">Leaf</tissue>
    </source>
</reference>
<dbReference type="PANTHER" id="PTHR33390:SF4">
    <property type="entry name" value="STRESS UP-REGULATED NOD 19-RELATED"/>
    <property type="match status" value="1"/>
</dbReference>
<sequence length="807" mass="91425">MMLLFETTYSVVLESDENHIKSATFLSENFEVGPGKIVVKTLLDIDFPRGHIGVKSFDVEVVDEDGNSVPLYETYLHHWFAVKYIENITMSEYIKQSHDLRNGIEFERNDGACQGFLLPHYWGLGAESRGTSSNLPDPFAVELGNPTKIKHGFNEKWLFSIMVIDTRGTQDRKGCTECRCKLMNLPKDFYNVTTGINGQLLPRNYKGGLFCCQDNVQCKLRNGFRGPTRKLSLRYKIKWVDWDEHQVPLKFYILDSTDRVRSNGSTPIHDCQAEYTIPRNHDNDIPHVKKANIPMTKGGYLIYGTAHMHTGVVNVTLYGQDGRVLCTSSPKYGTGKEAGNENGYLVGMSVCYPKPGSIKIEDGEILTLESIYENKFRTGAMGHFYIYLAEQMPNKIISKGAIILFSIMMLLFETTYSVVLESDENHIKSATFLSENFEVGPGKIVVKTLLDIDFPRGHIGVKSFDVEVVDEDGNSVPLYETYLHHWFAVKYIENITMSEYIKQSHDLRNGIEFERNDGACQGFLLPHYWGLGAESRGTSSNLPDPFAVELGNPTKIKHGFNEKWLFSIMVIDTRGTQDRKGCTECRCKLMNLPKDFYNVTTGINGQLLPRNYKGGLFCCQDNVQCKLRNGFRGPTRKLSLRYKIKWVDWDEHQVPLKFYILDSTDRVRSNGSTPIHDCQAEYTIPRNHDNDIPHVKKANIPMTKGGYLIYGTAHMHTGVVNVTLYGQDGRVLCTSSPKYGTGKEAGNENGYLVGMSVCYPKPGSIKIEDGEILTLESIYENKFRTGAMGHFYIYLAEQMPNKYSKEI</sequence>
<evidence type="ECO:0000313" key="1">
    <source>
        <dbReference type="EMBL" id="QCE03744.1"/>
    </source>
</evidence>
<dbReference type="EMBL" id="CP039352">
    <property type="protein sequence ID" value="QCE03744.1"/>
    <property type="molecule type" value="Genomic_DNA"/>
</dbReference>
<proteinExistence type="predicted"/>
<evidence type="ECO:0000313" key="2">
    <source>
        <dbReference type="Proteomes" id="UP000501690"/>
    </source>
</evidence>
<dbReference type="Pfam" id="PF07712">
    <property type="entry name" value="SURNod19"/>
    <property type="match status" value="2"/>
</dbReference>
<dbReference type="AlphaFoldDB" id="A0A4D6MSI7"/>
<gene>
    <name evidence="1" type="ORF">DEO72_LG8g1770</name>
</gene>
<accession>A0A4D6MSI7</accession>
<name>A0A4D6MSI7_VIGUN</name>
<dbReference type="Proteomes" id="UP000501690">
    <property type="component" value="Linkage Group LG8"/>
</dbReference>